<keyword evidence="1" id="KW-0472">Membrane</keyword>
<evidence type="ECO:0000256" key="1">
    <source>
        <dbReference type="SAM" id="Phobius"/>
    </source>
</evidence>
<dbReference type="Proteomes" id="UP001346869">
    <property type="component" value="Unassembled WGS sequence"/>
</dbReference>
<name>A0AAN7X6J8_ELEMC</name>
<dbReference type="AlphaFoldDB" id="A0AAN7X6J8"/>
<evidence type="ECO:0000313" key="2">
    <source>
        <dbReference type="EMBL" id="KAK5855441.1"/>
    </source>
</evidence>
<keyword evidence="1" id="KW-0812">Transmembrane</keyword>
<organism evidence="2 3">
    <name type="scientific">Eleginops maclovinus</name>
    <name type="common">Patagonian blennie</name>
    <name type="synonym">Eleginus maclovinus</name>
    <dbReference type="NCBI Taxonomy" id="56733"/>
    <lineage>
        <taxon>Eukaryota</taxon>
        <taxon>Metazoa</taxon>
        <taxon>Chordata</taxon>
        <taxon>Craniata</taxon>
        <taxon>Vertebrata</taxon>
        <taxon>Euteleostomi</taxon>
        <taxon>Actinopterygii</taxon>
        <taxon>Neopterygii</taxon>
        <taxon>Teleostei</taxon>
        <taxon>Neoteleostei</taxon>
        <taxon>Acanthomorphata</taxon>
        <taxon>Eupercaria</taxon>
        <taxon>Perciformes</taxon>
        <taxon>Notothenioidei</taxon>
        <taxon>Eleginopidae</taxon>
        <taxon>Eleginops</taxon>
    </lineage>
</organism>
<comment type="caution">
    <text evidence="2">The sequence shown here is derived from an EMBL/GenBank/DDBJ whole genome shotgun (WGS) entry which is preliminary data.</text>
</comment>
<keyword evidence="1" id="KW-1133">Transmembrane helix</keyword>
<sequence>MCSFTSTGVQGSLPCSVCLQSLEAFRTKERPEHRKVKVVVVVVVVVMGVGGGGKQRGLGCFYCLPTPGRSSS</sequence>
<evidence type="ECO:0000313" key="3">
    <source>
        <dbReference type="Proteomes" id="UP001346869"/>
    </source>
</evidence>
<reference evidence="2 3" key="2">
    <citation type="journal article" date="2023" name="Mol. Biol. Evol.">
        <title>Genomics of Secondarily Temperate Adaptation in the Only Non-Antarctic Icefish.</title>
        <authorList>
            <person name="Rivera-Colon A.G."/>
            <person name="Rayamajhi N."/>
            <person name="Minhas B.F."/>
            <person name="Madrigal G."/>
            <person name="Bilyk K.T."/>
            <person name="Yoon V."/>
            <person name="Hune M."/>
            <person name="Gregory S."/>
            <person name="Cheng C.H.C."/>
            <person name="Catchen J.M."/>
        </authorList>
    </citation>
    <scope>NUCLEOTIDE SEQUENCE [LARGE SCALE GENOMIC DNA]</scope>
    <source>
        <strain evidence="2">JMC-PN-2008</strain>
    </source>
</reference>
<feature type="transmembrane region" description="Helical" evidence="1">
    <location>
        <begin position="36"/>
        <end position="53"/>
    </location>
</feature>
<dbReference type="EMBL" id="JAUZQC010000018">
    <property type="protein sequence ID" value="KAK5855441.1"/>
    <property type="molecule type" value="Genomic_DNA"/>
</dbReference>
<proteinExistence type="predicted"/>
<keyword evidence="3" id="KW-1185">Reference proteome</keyword>
<accession>A0AAN7X6J8</accession>
<gene>
    <name evidence="2" type="ORF">PBY51_005542</name>
</gene>
<reference evidence="2 3" key="1">
    <citation type="journal article" date="2023" name="Genes (Basel)">
        <title>Chromosome-Level Genome Assembly and Circadian Gene Repertoire of the Patagonia Blennie Eleginops maclovinus-The Closest Ancestral Proxy of Antarctic Cryonotothenioids.</title>
        <authorList>
            <person name="Cheng C.C."/>
            <person name="Rivera-Colon A.G."/>
            <person name="Minhas B.F."/>
            <person name="Wilson L."/>
            <person name="Rayamajhi N."/>
            <person name="Vargas-Chacoff L."/>
            <person name="Catchen J.M."/>
        </authorList>
    </citation>
    <scope>NUCLEOTIDE SEQUENCE [LARGE SCALE GENOMIC DNA]</scope>
    <source>
        <strain evidence="2">JMC-PN-2008</strain>
    </source>
</reference>
<protein>
    <submittedName>
        <fullName evidence="2">Uncharacterized protein</fullName>
    </submittedName>
</protein>